<dbReference type="InterPro" id="IPR036250">
    <property type="entry name" value="AcylCo_DH-like_C"/>
</dbReference>
<dbReference type="PANTHER" id="PTHR43884">
    <property type="entry name" value="ACYL-COA DEHYDROGENASE"/>
    <property type="match status" value="1"/>
</dbReference>
<dbReference type="InterPro" id="IPR046373">
    <property type="entry name" value="Acyl-CoA_Oxase/DH_mid-dom_sf"/>
</dbReference>
<evidence type="ECO:0000313" key="10">
    <source>
        <dbReference type="EMBL" id="NKI43354.1"/>
    </source>
</evidence>
<dbReference type="Proteomes" id="UP000772196">
    <property type="component" value="Unassembled WGS sequence"/>
</dbReference>
<proteinExistence type="inferred from homology"/>
<dbReference type="Gene3D" id="1.10.540.10">
    <property type="entry name" value="Acyl-CoA dehydrogenase/oxidase, N-terminal domain"/>
    <property type="match status" value="1"/>
</dbReference>
<dbReference type="SUPFAM" id="SSF47203">
    <property type="entry name" value="Acyl-CoA dehydrogenase C-terminal domain-like"/>
    <property type="match status" value="1"/>
</dbReference>
<evidence type="ECO:0000256" key="2">
    <source>
        <dbReference type="ARBA" id="ARBA00009347"/>
    </source>
</evidence>
<dbReference type="InterPro" id="IPR013786">
    <property type="entry name" value="AcylCoA_DH/ox_N"/>
</dbReference>
<feature type="domain" description="Acyl-CoA dehydrogenase/oxidase N-terminal" evidence="9">
    <location>
        <begin position="51"/>
        <end position="129"/>
    </location>
</feature>
<dbReference type="InterPro" id="IPR009075">
    <property type="entry name" value="AcylCo_DH/oxidase_C"/>
</dbReference>
<sequence length="589" mass="62068">MTGPTAPPQAAPGPTAEDGLPAFAPAARLEQDLGCPFDPDTGMSLARGVRADDREAEPTEAYEAAWSAGLHTHLVPAEEGGSLTSFESLLALVRAASRRDAAVSVGLGSTLLATLPVWIWGEEAQRRRVAELTLGRAWGTAGISEEAAGSDLLATGTRAVPVDGGYLLNGEKWLVGNGRRSSFATVLAASEPSFGLFLLDFEDPAVTGVRRLAKVPTHGLRGHDLSGFALSGCRVGEEAVIGRRGRGIEMVSGILQYTRTLVGGSALGSADTALRIALRHARGRILYGAPATQLAPVRGLLARAFADLLVAECTALAAARGLDVARQRMPLWSAVAKYVVPQFAVDSVAACGEVLSARAYLREGAGAGAFQKIVRDLAITPVFEGTQLVQLDTVRAQLASAARRRSPARAELPLPLLFGFGAQAASPGPRAQRPALTHGGADEVTGCLDEAVDALADEPGLAALARTLRTVRDQVRAEFAALGTDRGAPAYEAARRHCLVHAGACCLHTWLQRRRALGPLAADPAWLSVALRRVLERLGLPAGADLEAEDRLVRHLAELDDDDRALSLIPLRLAPQHREPGPVRTKERP</sequence>
<comment type="similarity">
    <text evidence="2 5">Belongs to the acyl-CoA dehydrogenase family.</text>
</comment>
<dbReference type="SUPFAM" id="SSF56645">
    <property type="entry name" value="Acyl-CoA dehydrogenase NM domain-like"/>
    <property type="match status" value="1"/>
</dbReference>
<dbReference type="Pfam" id="PF00441">
    <property type="entry name" value="Acyl-CoA_dh_1"/>
    <property type="match status" value="1"/>
</dbReference>
<evidence type="ECO:0000256" key="1">
    <source>
        <dbReference type="ARBA" id="ARBA00001974"/>
    </source>
</evidence>
<dbReference type="PANTHER" id="PTHR43884:SF19">
    <property type="entry name" value="ACYL-COA DEHYDROGENASE FADE4-RELATED"/>
    <property type="match status" value="1"/>
</dbReference>
<dbReference type="InterPro" id="IPR006091">
    <property type="entry name" value="Acyl-CoA_Oxase/DH_mid-dom"/>
</dbReference>
<evidence type="ECO:0000259" key="7">
    <source>
        <dbReference type="Pfam" id="PF00441"/>
    </source>
</evidence>
<keyword evidence="11" id="KW-1185">Reference proteome</keyword>
<protein>
    <submittedName>
        <fullName evidence="10">Acyl-CoA dehydrogenase family protein</fullName>
    </submittedName>
</protein>
<keyword evidence="5" id="KW-0560">Oxidoreductase</keyword>
<dbReference type="InterPro" id="IPR037069">
    <property type="entry name" value="AcylCoA_DH/ox_N_sf"/>
</dbReference>
<feature type="domain" description="Acyl-CoA oxidase/dehydrogenase middle" evidence="8">
    <location>
        <begin position="141"/>
        <end position="230"/>
    </location>
</feature>
<dbReference type="Pfam" id="PF02770">
    <property type="entry name" value="Acyl-CoA_dh_M"/>
    <property type="match status" value="1"/>
</dbReference>
<evidence type="ECO:0000256" key="5">
    <source>
        <dbReference type="RuleBase" id="RU362125"/>
    </source>
</evidence>
<feature type="region of interest" description="Disordered" evidence="6">
    <location>
        <begin position="1"/>
        <end position="21"/>
    </location>
</feature>
<dbReference type="Gene3D" id="2.40.110.10">
    <property type="entry name" value="Butyryl-CoA Dehydrogenase, subunit A, domain 2"/>
    <property type="match status" value="1"/>
</dbReference>
<evidence type="ECO:0000256" key="4">
    <source>
        <dbReference type="ARBA" id="ARBA00022827"/>
    </source>
</evidence>
<feature type="compositionally biased region" description="Pro residues" evidence="6">
    <location>
        <begin position="1"/>
        <end position="11"/>
    </location>
</feature>
<dbReference type="Pfam" id="PF02771">
    <property type="entry name" value="Acyl-CoA_dh_N"/>
    <property type="match status" value="1"/>
</dbReference>
<evidence type="ECO:0000313" key="11">
    <source>
        <dbReference type="Proteomes" id="UP000772196"/>
    </source>
</evidence>
<accession>A0ABX1H7Y5</accession>
<name>A0ABX1H7Y5_9ACTN</name>
<feature type="domain" description="Acyl-CoA dehydrogenase/oxidase C-terminal" evidence="7">
    <location>
        <begin position="245"/>
        <end position="398"/>
    </location>
</feature>
<comment type="caution">
    <text evidence="10">The sequence shown here is derived from an EMBL/GenBank/DDBJ whole genome shotgun (WGS) entry which is preliminary data.</text>
</comment>
<dbReference type="InterPro" id="IPR009100">
    <property type="entry name" value="AcylCoA_DH/oxidase_NM_dom_sf"/>
</dbReference>
<dbReference type="CDD" id="cd00567">
    <property type="entry name" value="ACAD"/>
    <property type="match status" value="1"/>
</dbReference>
<keyword evidence="4 5" id="KW-0274">FAD</keyword>
<dbReference type="InterPro" id="IPR006089">
    <property type="entry name" value="Acyl-CoA_DH_CS"/>
</dbReference>
<organism evidence="10 11">
    <name type="scientific">Streptomyces physcomitrii</name>
    <dbReference type="NCBI Taxonomy" id="2724184"/>
    <lineage>
        <taxon>Bacteria</taxon>
        <taxon>Bacillati</taxon>
        <taxon>Actinomycetota</taxon>
        <taxon>Actinomycetes</taxon>
        <taxon>Kitasatosporales</taxon>
        <taxon>Streptomycetaceae</taxon>
        <taxon>Streptomyces</taxon>
    </lineage>
</organism>
<dbReference type="PROSITE" id="PS00072">
    <property type="entry name" value="ACYL_COA_DH_1"/>
    <property type="match status" value="1"/>
</dbReference>
<dbReference type="RefSeq" id="WP_168540975.1">
    <property type="nucleotide sequence ID" value="NZ_JAAWWP010000011.1"/>
</dbReference>
<evidence type="ECO:0000259" key="9">
    <source>
        <dbReference type="Pfam" id="PF02771"/>
    </source>
</evidence>
<comment type="cofactor">
    <cofactor evidence="1 5">
        <name>FAD</name>
        <dbReference type="ChEBI" id="CHEBI:57692"/>
    </cofactor>
</comment>
<dbReference type="EMBL" id="JAAWWP010000011">
    <property type="protein sequence ID" value="NKI43354.1"/>
    <property type="molecule type" value="Genomic_DNA"/>
</dbReference>
<keyword evidence="3 5" id="KW-0285">Flavoprotein</keyword>
<evidence type="ECO:0000259" key="8">
    <source>
        <dbReference type="Pfam" id="PF02770"/>
    </source>
</evidence>
<gene>
    <name evidence="10" type="ORF">HFV08_19350</name>
</gene>
<reference evidence="10 11" key="1">
    <citation type="submission" date="2020-04" db="EMBL/GenBank/DDBJ databases">
        <title>Phylogenetic Diversity and Antibacterial Activity against Ralstonia solanacearum of Endophytic Actinomycete Isolated from Moss.</title>
        <authorList>
            <person name="Zhuang X."/>
        </authorList>
    </citation>
    <scope>NUCLEOTIDE SEQUENCE [LARGE SCALE GENOMIC DNA]</scope>
    <source>
        <strain evidence="10 11">LD120</strain>
    </source>
</reference>
<evidence type="ECO:0000256" key="6">
    <source>
        <dbReference type="SAM" id="MobiDB-lite"/>
    </source>
</evidence>
<evidence type="ECO:0000256" key="3">
    <source>
        <dbReference type="ARBA" id="ARBA00022630"/>
    </source>
</evidence>
<dbReference type="Gene3D" id="1.20.140.10">
    <property type="entry name" value="Butyryl-CoA Dehydrogenase, subunit A, domain 3"/>
    <property type="match status" value="1"/>
</dbReference>